<evidence type="ECO:0000256" key="1">
    <source>
        <dbReference type="ARBA" id="ARBA00000085"/>
    </source>
</evidence>
<evidence type="ECO:0000256" key="8">
    <source>
        <dbReference type="ARBA" id="ARBA00023012"/>
    </source>
</evidence>
<name>A0A1C3EAU1_9PLAN</name>
<evidence type="ECO:0000256" key="4">
    <source>
        <dbReference type="ARBA" id="ARBA00022679"/>
    </source>
</evidence>
<dbReference type="GO" id="GO:0005524">
    <property type="term" value="F:ATP binding"/>
    <property type="evidence" value="ECO:0007669"/>
    <property type="project" value="UniProtKB-KW"/>
</dbReference>
<keyword evidence="12" id="KW-1185">Reference proteome</keyword>
<dbReference type="GO" id="GO:0016020">
    <property type="term" value="C:membrane"/>
    <property type="evidence" value="ECO:0007669"/>
    <property type="project" value="InterPro"/>
</dbReference>
<keyword evidence="6" id="KW-0418">Kinase</keyword>
<feature type="domain" description="Signal transduction histidine kinase subgroup 3 dimerisation and phosphoacceptor" evidence="10">
    <location>
        <begin position="511"/>
        <end position="575"/>
    </location>
</feature>
<dbReference type="InterPro" id="IPR050482">
    <property type="entry name" value="Sensor_HK_TwoCompSys"/>
</dbReference>
<evidence type="ECO:0000313" key="12">
    <source>
        <dbReference type="Proteomes" id="UP000094828"/>
    </source>
</evidence>
<proteinExistence type="predicted"/>
<keyword evidence="8" id="KW-0902">Two-component regulatory system</keyword>
<protein>
    <recommendedName>
        <fullName evidence="2">histidine kinase</fullName>
        <ecNumber evidence="2">2.7.13.3</ecNumber>
    </recommendedName>
</protein>
<evidence type="ECO:0000256" key="9">
    <source>
        <dbReference type="SAM" id="Phobius"/>
    </source>
</evidence>
<comment type="catalytic activity">
    <reaction evidence="1">
        <text>ATP + protein L-histidine = ADP + protein N-phospho-L-histidine.</text>
        <dbReference type="EC" id="2.7.13.3"/>
    </reaction>
</comment>
<reference evidence="11 12" key="1">
    <citation type="submission" date="2016-05" db="EMBL/GenBank/DDBJ databases">
        <title>Genomic and physiological characterization of Planctopirus sp. isolated from fresh water lake.</title>
        <authorList>
            <person name="Subhash Y."/>
            <person name="Ramana C."/>
        </authorList>
    </citation>
    <scope>NUCLEOTIDE SEQUENCE [LARGE SCALE GENOMIC DNA]</scope>
    <source>
        <strain evidence="11 12">JC280</strain>
    </source>
</reference>
<dbReference type="PANTHER" id="PTHR24421">
    <property type="entry name" value="NITRATE/NITRITE SENSOR PROTEIN NARX-RELATED"/>
    <property type="match status" value="1"/>
</dbReference>
<dbReference type="RefSeq" id="WP_068848452.1">
    <property type="nucleotide sequence ID" value="NZ_LYDR01000110.1"/>
</dbReference>
<dbReference type="EMBL" id="LYDR01000110">
    <property type="protein sequence ID" value="ODA30314.1"/>
    <property type="molecule type" value="Genomic_DNA"/>
</dbReference>
<evidence type="ECO:0000313" key="11">
    <source>
        <dbReference type="EMBL" id="ODA30314.1"/>
    </source>
</evidence>
<keyword evidence="7" id="KW-0067">ATP-binding</keyword>
<sequence>MARYAPEVFAPLKLRPWRVLAILLVGLLSTSNLRAEEKTPWFDQLARILSPQVAQLSRSEQDLKSRLASLPLYTPQEVLRAGYHSQFQPSPNDQEWIEVDLGAIRTFDSIVLAPVLLRLNDQQIPGYGFPKRFRVEVADQLDFQNPRILADFTAEDFPAPGYFPVQIATPGAIGRYVRITFTRLATLDGNHFVAIGELLVISGLRNIAFWRPVDAKSSIEADLRWSTEYLVDEFSVMPAPVGLQKSPSDGFQQKGPKATQLTITIDLGETYPIDEVRLYPAQPTDSPSSPGWGFPTSFQVLLSNSPEFEDAEAILDFSRFELRHWTDRPLIIPVASRRLFRQQLPQLHDMRGEIDLPIDPLPARYVRLIVDVPDERQSPSVAALAEMQVYAGDQNVALKKKVTITHSDTSATKSDTSEAVSSRWFPAAIVDDFTSRYDIIELANWLKQIDLRRQYEAQLSSVQERLAQSRSSFWVNAGVGGGGILILSLSFLLTAIIWQKGRIHRETTKLRERIASDLHDDIGSNLGTIALMSRNLATETGIPQESTYDLIEISKIATETSQAMRDMLWIIKPAPLTLEEFISQVRQSATRMLGNLDLRIETPKETPQVTVDIAWRRSLFLSIKEIFHNLSRHSQATAVSITIVLGRKSFLLEIVDNGVGFDSQKVLTGDGLPNIRKRIGELHGSIEFLTGTLHTTTLKVPLP</sequence>
<gene>
    <name evidence="11" type="ORF">A6X21_00030</name>
</gene>
<dbReference type="STRING" id="1841610.A6X21_00030"/>
<keyword evidence="4" id="KW-0808">Transferase</keyword>
<dbReference type="PANTHER" id="PTHR24421:SF10">
    <property type="entry name" value="NITRATE_NITRITE SENSOR PROTEIN NARQ"/>
    <property type="match status" value="1"/>
</dbReference>
<evidence type="ECO:0000256" key="3">
    <source>
        <dbReference type="ARBA" id="ARBA00022553"/>
    </source>
</evidence>
<dbReference type="Gene3D" id="1.20.5.1930">
    <property type="match status" value="1"/>
</dbReference>
<dbReference type="Pfam" id="PF07730">
    <property type="entry name" value="HisKA_3"/>
    <property type="match status" value="1"/>
</dbReference>
<dbReference type="SUPFAM" id="SSF55874">
    <property type="entry name" value="ATPase domain of HSP90 chaperone/DNA topoisomerase II/histidine kinase"/>
    <property type="match status" value="1"/>
</dbReference>
<dbReference type="GO" id="GO:0046983">
    <property type="term" value="F:protein dimerization activity"/>
    <property type="evidence" value="ECO:0007669"/>
    <property type="project" value="InterPro"/>
</dbReference>
<dbReference type="InterPro" id="IPR008979">
    <property type="entry name" value="Galactose-bd-like_sf"/>
</dbReference>
<feature type="transmembrane region" description="Helical" evidence="9">
    <location>
        <begin position="473"/>
        <end position="498"/>
    </location>
</feature>
<organism evidence="11 12">
    <name type="scientific">Planctopirus hydrillae</name>
    <dbReference type="NCBI Taxonomy" id="1841610"/>
    <lineage>
        <taxon>Bacteria</taxon>
        <taxon>Pseudomonadati</taxon>
        <taxon>Planctomycetota</taxon>
        <taxon>Planctomycetia</taxon>
        <taxon>Planctomycetales</taxon>
        <taxon>Planctomycetaceae</taxon>
        <taxon>Planctopirus</taxon>
    </lineage>
</organism>
<accession>A0A1C3EAU1</accession>
<dbReference type="EC" id="2.7.13.3" evidence="2"/>
<keyword evidence="3" id="KW-0597">Phosphoprotein</keyword>
<evidence type="ECO:0000259" key="10">
    <source>
        <dbReference type="Pfam" id="PF07730"/>
    </source>
</evidence>
<dbReference type="OrthoDB" id="9797605at2"/>
<keyword evidence="9" id="KW-0472">Membrane</keyword>
<dbReference type="InterPro" id="IPR011712">
    <property type="entry name" value="Sig_transdc_His_kin_sub3_dim/P"/>
</dbReference>
<dbReference type="Gene3D" id="3.30.565.10">
    <property type="entry name" value="Histidine kinase-like ATPase, C-terminal domain"/>
    <property type="match status" value="1"/>
</dbReference>
<evidence type="ECO:0000256" key="2">
    <source>
        <dbReference type="ARBA" id="ARBA00012438"/>
    </source>
</evidence>
<dbReference type="Proteomes" id="UP000094828">
    <property type="component" value="Unassembled WGS sequence"/>
</dbReference>
<comment type="caution">
    <text evidence="11">The sequence shown here is derived from an EMBL/GenBank/DDBJ whole genome shotgun (WGS) entry which is preliminary data.</text>
</comment>
<evidence type="ECO:0000256" key="5">
    <source>
        <dbReference type="ARBA" id="ARBA00022741"/>
    </source>
</evidence>
<dbReference type="Gene3D" id="2.60.120.260">
    <property type="entry name" value="Galactose-binding domain-like"/>
    <property type="match status" value="2"/>
</dbReference>
<dbReference type="InterPro" id="IPR036890">
    <property type="entry name" value="HATPase_C_sf"/>
</dbReference>
<evidence type="ECO:0000256" key="6">
    <source>
        <dbReference type="ARBA" id="ARBA00022777"/>
    </source>
</evidence>
<evidence type="ECO:0000256" key="7">
    <source>
        <dbReference type="ARBA" id="ARBA00022840"/>
    </source>
</evidence>
<keyword evidence="9" id="KW-1133">Transmembrane helix</keyword>
<dbReference type="GO" id="GO:0000155">
    <property type="term" value="F:phosphorelay sensor kinase activity"/>
    <property type="evidence" value="ECO:0007669"/>
    <property type="project" value="InterPro"/>
</dbReference>
<keyword evidence="5" id="KW-0547">Nucleotide-binding</keyword>
<dbReference type="SUPFAM" id="SSF49785">
    <property type="entry name" value="Galactose-binding domain-like"/>
    <property type="match status" value="2"/>
</dbReference>
<keyword evidence="9" id="KW-0812">Transmembrane</keyword>
<dbReference type="AlphaFoldDB" id="A0A1C3EAU1"/>